<feature type="chain" id="PRO_5042256680" evidence="1">
    <location>
        <begin position="28"/>
        <end position="423"/>
    </location>
</feature>
<gene>
    <name evidence="2" type="ORF">CTEN210_15927</name>
</gene>
<evidence type="ECO:0000313" key="2">
    <source>
        <dbReference type="EMBL" id="GFH59451.1"/>
    </source>
</evidence>
<sequence>MISKVFRNLWFLGWLALINISNYSCDAFLVPKPRRQQPISKSNLKKNDQGHPSLSYEKNTNLFILRATADENDAFFHNLKRTCIKQFMSQRAFQTFMFLLTDFRDPHTSDWLERFLNAPSLIDFHGTGALNMTRFEKWDSYFMELIHMPKEEIIVTARKSHASGRRLFNSGSKNNPFLQQQEHLVEISIDIDPPSLVPRIMAVREQIGREVVSDLDLILIHNEQILPSYHKRLKDEVEYGTKKEGKFDREAMQLLANTIYVHDIENQPIMSHTRKSTFDLLQVLSLHESIHRVLRKYKESGGSHELEYKYLRDFFSSRVRKYFDGPGPYDRADDFIEELLGAVADSKPVSLNQSIVGEVRVLQIVGDILNMRKEVCTEWKYIVDKTNYDHVDLRKSLLTKSWQETNDENILEDRNQAELEAWQ</sequence>
<comment type="caution">
    <text evidence="2">The sequence shown here is derived from an EMBL/GenBank/DDBJ whole genome shotgun (WGS) entry which is preliminary data.</text>
</comment>
<protein>
    <submittedName>
        <fullName evidence="2">Uncharacterized protein</fullName>
    </submittedName>
</protein>
<proteinExistence type="predicted"/>
<evidence type="ECO:0000313" key="3">
    <source>
        <dbReference type="Proteomes" id="UP001054902"/>
    </source>
</evidence>
<dbReference type="AlphaFoldDB" id="A0AAD3DA50"/>
<reference evidence="2 3" key="1">
    <citation type="journal article" date="2021" name="Sci. Rep.">
        <title>The genome of the diatom Chaetoceros tenuissimus carries an ancient integrated fragment of an extant virus.</title>
        <authorList>
            <person name="Hongo Y."/>
            <person name="Kimura K."/>
            <person name="Takaki Y."/>
            <person name="Yoshida Y."/>
            <person name="Baba S."/>
            <person name="Kobayashi G."/>
            <person name="Nagasaki K."/>
            <person name="Hano T."/>
            <person name="Tomaru Y."/>
        </authorList>
    </citation>
    <scope>NUCLEOTIDE SEQUENCE [LARGE SCALE GENOMIC DNA]</scope>
    <source>
        <strain evidence="2 3">NIES-3715</strain>
    </source>
</reference>
<accession>A0AAD3DA50</accession>
<organism evidence="2 3">
    <name type="scientific">Chaetoceros tenuissimus</name>
    <dbReference type="NCBI Taxonomy" id="426638"/>
    <lineage>
        <taxon>Eukaryota</taxon>
        <taxon>Sar</taxon>
        <taxon>Stramenopiles</taxon>
        <taxon>Ochrophyta</taxon>
        <taxon>Bacillariophyta</taxon>
        <taxon>Coscinodiscophyceae</taxon>
        <taxon>Chaetocerotophycidae</taxon>
        <taxon>Chaetocerotales</taxon>
        <taxon>Chaetocerotaceae</taxon>
        <taxon>Chaetoceros</taxon>
    </lineage>
</organism>
<keyword evidence="3" id="KW-1185">Reference proteome</keyword>
<feature type="signal peptide" evidence="1">
    <location>
        <begin position="1"/>
        <end position="27"/>
    </location>
</feature>
<dbReference type="Proteomes" id="UP001054902">
    <property type="component" value="Unassembled WGS sequence"/>
</dbReference>
<evidence type="ECO:0000256" key="1">
    <source>
        <dbReference type="SAM" id="SignalP"/>
    </source>
</evidence>
<keyword evidence="1" id="KW-0732">Signal</keyword>
<dbReference type="EMBL" id="BLLK01000064">
    <property type="protein sequence ID" value="GFH59451.1"/>
    <property type="molecule type" value="Genomic_DNA"/>
</dbReference>
<name>A0AAD3DA50_9STRA</name>